<reference evidence="3 6" key="2">
    <citation type="submission" date="2021-01" db="EMBL/GenBank/DDBJ databases">
        <title>Antibiotic resistance and phylogeny of Pseudomonas spp. isolated over three decades from chicken meat in the Norwegian food chain.</title>
        <authorList>
            <person name="Moen B."/>
        </authorList>
    </citation>
    <scope>NUCLEOTIDE SEQUENCE [LARGE SCALE GENOMIC DNA]</scope>
    <source>
        <strain evidence="3 6">MF6766</strain>
    </source>
</reference>
<dbReference type="Proteomes" id="UP000620382">
    <property type="component" value="Unassembled WGS sequence"/>
</dbReference>
<dbReference type="Proteomes" id="UP000408764">
    <property type="component" value="Unassembled WGS sequence"/>
</dbReference>
<evidence type="ECO:0000313" key="5">
    <source>
        <dbReference type="Proteomes" id="UP000408764"/>
    </source>
</evidence>
<dbReference type="InterPro" id="IPR000468">
    <property type="entry name" value="Barstar"/>
</dbReference>
<dbReference type="SUPFAM" id="SSF52038">
    <property type="entry name" value="Barstar-related"/>
    <property type="match status" value="1"/>
</dbReference>
<feature type="domain" description="Barstar (barnase inhibitor)" evidence="2">
    <location>
        <begin position="7"/>
        <end position="84"/>
    </location>
</feature>
<reference evidence="4 5" key="1">
    <citation type="submission" date="2019-08" db="EMBL/GenBank/DDBJ databases">
        <title>Pseudomonas haemolytica sp. nov. isolated from raw milk and skim milk concentrate.</title>
        <authorList>
            <person name="Hofmann K."/>
            <person name="Huptas C."/>
            <person name="Doll E."/>
            <person name="Scherer S."/>
            <person name="Wenning M."/>
        </authorList>
    </citation>
    <scope>NUCLEOTIDE SEQUENCE [LARGE SCALE GENOMIC DNA]</scope>
    <source>
        <strain evidence="4 5">DSM 108987</strain>
    </source>
</reference>
<comment type="similarity">
    <text evidence="1">Belongs to the barstar family.</text>
</comment>
<dbReference type="AlphaFoldDB" id="A0A5P1DGT3"/>
<proteinExistence type="inferred from homology"/>
<sequence length="94" mass="10787">MTRPSLIKIDLSSINNAEELHSTLCNSLNFPNWYGRNWDAFWDAITALVELPQALEFSGWDVFSARMPHDAKMLQQCLTELASKFPDLAPQVRY</sequence>
<dbReference type="Gene3D" id="3.30.370.10">
    <property type="entry name" value="Barstar-like"/>
    <property type="match status" value="1"/>
</dbReference>
<evidence type="ECO:0000313" key="3">
    <source>
        <dbReference type="EMBL" id="MBK3461940.1"/>
    </source>
</evidence>
<evidence type="ECO:0000313" key="6">
    <source>
        <dbReference type="Proteomes" id="UP000620382"/>
    </source>
</evidence>
<name>A0A5P1DGT3_9PSED</name>
<dbReference type="EMBL" id="JAENSR010000007">
    <property type="protein sequence ID" value="MBK3461940.1"/>
    <property type="molecule type" value="Genomic_DNA"/>
</dbReference>
<evidence type="ECO:0000313" key="4">
    <source>
        <dbReference type="EMBL" id="MRJ39737.1"/>
    </source>
</evidence>
<dbReference type="CDD" id="cd05140">
    <property type="entry name" value="Barstar_AU1054-like"/>
    <property type="match status" value="1"/>
</dbReference>
<dbReference type="EMBL" id="VOIW01000007">
    <property type="protein sequence ID" value="MRJ39737.1"/>
    <property type="molecule type" value="Genomic_DNA"/>
</dbReference>
<keyword evidence="6" id="KW-1185">Reference proteome</keyword>
<evidence type="ECO:0000256" key="1">
    <source>
        <dbReference type="ARBA" id="ARBA00006845"/>
    </source>
</evidence>
<dbReference type="InterPro" id="IPR035905">
    <property type="entry name" value="Barstar-like_sf"/>
</dbReference>
<comment type="caution">
    <text evidence="4">The sequence shown here is derived from an EMBL/GenBank/DDBJ whole genome shotgun (WGS) entry which is preliminary data.</text>
</comment>
<accession>A0A5P1DGT3</accession>
<protein>
    <submittedName>
        <fullName evidence="3">Barstar family protein</fullName>
    </submittedName>
    <submittedName>
        <fullName evidence="4">Ribonuclease inhibitor</fullName>
    </submittedName>
</protein>
<dbReference type="Pfam" id="PF01337">
    <property type="entry name" value="Barstar"/>
    <property type="match status" value="1"/>
</dbReference>
<evidence type="ECO:0000259" key="2">
    <source>
        <dbReference type="Pfam" id="PF01337"/>
    </source>
</evidence>
<dbReference type="OrthoDB" id="7575400at2"/>
<gene>
    <name evidence="4" type="ORF">FRT59_22580</name>
    <name evidence="3" type="ORF">JJD71_22990</name>
</gene>
<dbReference type="RefSeq" id="WP_153872418.1">
    <property type="nucleotide sequence ID" value="NZ_JAEKCT010000013.1"/>
</dbReference>
<organism evidence="4 5">
    <name type="scientific">Pseudomonas haemolytica</name>
    <dbReference type="NCBI Taxonomy" id="2600065"/>
    <lineage>
        <taxon>Bacteria</taxon>
        <taxon>Pseudomonadati</taxon>
        <taxon>Pseudomonadota</taxon>
        <taxon>Gammaproteobacteria</taxon>
        <taxon>Pseudomonadales</taxon>
        <taxon>Pseudomonadaceae</taxon>
        <taxon>Pseudomonas</taxon>
    </lineage>
</organism>